<evidence type="ECO:0000256" key="2">
    <source>
        <dbReference type="ARBA" id="ARBA00022475"/>
    </source>
</evidence>
<dbReference type="PANTHER" id="PTHR35007">
    <property type="entry name" value="INTEGRAL MEMBRANE PROTEIN-RELATED"/>
    <property type="match status" value="1"/>
</dbReference>
<dbReference type="GO" id="GO:0005886">
    <property type="term" value="C:plasma membrane"/>
    <property type="evidence" value="ECO:0007669"/>
    <property type="project" value="UniProtKB-SubCell"/>
</dbReference>
<accession>A0A919BSB3</accession>
<evidence type="ECO:0000256" key="6">
    <source>
        <dbReference type="SAM" id="Phobius"/>
    </source>
</evidence>
<proteinExistence type="predicted"/>
<dbReference type="EMBL" id="BNBE01000002">
    <property type="protein sequence ID" value="GHG12656.1"/>
    <property type="molecule type" value="Genomic_DNA"/>
</dbReference>
<comment type="caution">
    <text evidence="8">The sequence shown here is derived from an EMBL/GenBank/DDBJ whole genome shotgun (WGS) entry which is preliminary data.</text>
</comment>
<organism evidence="8 9">
    <name type="scientific">Streptomyces filamentosus</name>
    <name type="common">Streptomyces roseosporus</name>
    <dbReference type="NCBI Taxonomy" id="67294"/>
    <lineage>
        <taxon>Bacteria</taxon>
        <taxon>Bacillati</taxon>
        <taxon>Actinomycetota</taxon>
        <taxon>Actinomycetes</taxon>
        <taxon>Kitasatosporales</taxon>
        <taxon>Streptomycetaceae</taxon>
        <taxon>Streptomyces</taxon>
    </lineage>
</organism>
<evidence type="ECO:0000256" key="4">
    <source>
        <dbReference type="ARBA" id="ARBA00022989"/>
    </source>
</evidence>
<name>A0A919BSB3_STRFL</name>
<protein>
    <recommendedName>
        <fullName evidence="7">Type II secretion system protein GspF domain-containing protein</fullName>
    </recommendedName>
</protein>
<keyword evidence="5 6" id="KW-0472">Membrane</keyword>
<evidence type="ECO:0000259" key="7">
    <source>
        <dbReference type="Pfam" id="PF00482"/>
    </source>
</evidence>
<evidence type="ECO:0000313" key="8">
    <source>
        <dbReference type="EMBL" id="GHG12656.1"/>
    </source>
</evidence>
<feature type="domain" description="Type II secretion system protein GspF" evidence="7">
    <location>
        <begin position="107"/>
        <end position="231"/>
    </location>
</feature>
<feature type="transmembrane region" description="Helical" evidence="6">
    <location>
        <begin position="218"/>
        <end position="235"/>
    </location>
</feature>
<keyword evidence="9" id="KW-1185">Reference proteome</keyword>
<evidence type="ECO:0000313" key="9">
    <source>
        <dbReference type="Proteomes" id="UP000632849"/>
    </source>
</evidence>
<reference evidence="8" key="1">
    <citation type="journal article" date="2014" name="Int. J. Syst. Evol. Microbiol.">
        <title>Complete genome sequence of Corynebacterium casei LMG S-19264T (=DSM 44701T), isolated from a smear-ripened cheese.</title>
        <authorList>
            <consortium name="US DOE Joint Genome Institute (JGI-PGF)"/>
            <person name="Walter F."/>
            <person name="Albersmeier A."/>
            <person name="Kalinowski J."/>
            <person name="Ruckert C."/>
        </authorList>
    </citation>
    <scope>NUCLEOTIDE SEQUENCE</scope>
    <source>
        <strain evidence="8">JCM 4122</strain>
    </source>
</reference>
<evidence type="ECO:0000256" key="5">
    <source>
        <dbReference type="ARBA" id="ARBA00023136"/>
    </source>
</evidence>
<feature type="transmembrane region" description="Helical" evidence="6">
    <location>
        <begin position="70"/>
        <end position="88"/>
    </location>
</feature>
<keyword evidence="2" id="KW-1003">Cell membrane</keyword>
<sequence length="299" mass="31905">MGMLIAGFAAAGAVAGLLLVVAGVRGTRAPAAARPVKVRTARPPRARRVLRLQLAGAAGGAMLTWTVTGWLPSALLTALAVFFLPWLLNPNRTATEQIERLEALAQWTQRLSDLVMTGTGIEDAIATSVRTAPKAIEREVADLAVRLHSRMEPREALTAFARALGDPRADLVAAALLLRIRDRGPGLADVLSDMAARTKDIVRRRRDTEAHRAKHRTTVRWICAITVVVVIASSFNKEQVAPYGTPLGMIVMLLLVAAVIALFWWMNRLGATVTLPGFMGSAVPATPAAAPAVQPEGAK</sequence>
<evidence type="ECO:0000256" key="3">
    <source>
        <dbReference type="ARBA" id="ARBA00022692"/>
    </source>
</evidence>
<dbReference type="AlphaFoldDB" id="A0A919BSB3"/>
<comment type="subcellular location">
    <subcellularLocation>
        <location evidence="1">Cell membrane</location>
        <topology evidence="1">Multi-pass membrane protein</topology>
    </subcellularLocation>
</comment>
<dbReference type="Proteomes" id="UP000632849">
    <property type="component" value="Unassembled WGS sequence"/>
</dbReference>
<feature type="transmembrane region" description="Helical" evidence="6">
    <location>
        <begin position="247"/>
        <end position="266"/>
    </location>
</feature>
<reference evidence="8" key="2">
    <citation type="submission" date="2020-09" db="EMBL/GenBank/DDBJ databases">
        <authorList>
            <person name="Sun Q."/>
            <person name="Ohkuma M."/>
        </authorList>
    </citation>
    <scope>NUCLEOTIDE SEQUENCE</scope>
    <source>
        <strain evidence="8">JCM 4122</strain>
    </source>
</reference>
<dbReference type="InterPro" id="IPR018076">
    <property type="entry name" value="T2SS_GspF_dom"/>
</dbReference>
<evidence type="ECO:0000256" key="1">
    <source>
        <dbReference type="ARBA" id="ARBA00004651"/>
    </source>
</evidence>
<gene>
    <name evidence="8" type="ORF">GCM10017667_52680</name>
</gene>
<dbReference type="PANTHER" id="PTHR35007:SF3">
    <property type="entry name" value="POSSIBLE CONSERVED ALANINE RICH MEMBRANE PROTEIN"/>
    <property type="match status" value="1"/>
</dbReference>
<keyword evidence="3 6" id="KW-0812">Transmembrane</keyword>
<dbReference type="Pfam" id="PF00482">
    <property type="entry name" value="T2SSF"/>
    <property type="match status" value="1"/>
</dbReference>
<keyword evidence="4 6" id="KW-1133">Transmembrane helix</keyword>
<dbReference type="RefSeq" id="WP_190043188.1">
    <property type="nucleotide sequence ID" value="NZ_BNBE01000002.1"/>
</dbReference>